<evidence type="ECO:0000256" key="6">
    <source>
        <dbReference type="PIRSR" id="PIRSR000138-1"/>
    </source>
</evidence>
<keyword evidence="4" id="KW-0560">Oxidoreductase</keyword>
<dbReference type="InterPro" id="IPR012133">
    <property type="entry name" value="Alpha-hydoxy_acid_DH_FMN"/>
</dbReference>
<feature type="binding site" evidence="7">
    <location>
        <position position="240"/>
    </location>
    <ligand>
        <name>glyoxylate</name>
        <dbReference type="ChEBI" id="CHEBI:36655"/>
    </ligand>
</feature>
<dbReference type="Proteomes" id="UP000428328">
    <property type="component" value="Chromosome"/>
</dbReference>
<comment type="cofactor">
    <cofactor evidence="1">
        <name>FMN</name>
        <dbReference type="ChEBI" id="CHEBI:58210"/>
    </cofactor>
</comment>
<keyword evidence="3 7" id="KW-0288">FMN</keyword>
<dbReference type="PIRSF" id="PIRSF000138">
    <property type="entry name" value="Al-hdrx_acd_dh"/>
    <property type="match status" value="1"/>
</dbReference>
<feature type="domain" description="FMN hydroxy acid dehydrogenase" evidence="8">
    <location>
        <begin position="35"/>
        <end position="342"/>
    </location>
</feature>
<dbReference type="Pfam" id="PF01070">
    <property type="entry name" value="FMN_dh"/>
    <property type="match status" value="2"/>
</dbReference>
<evidence type="ECO:0000256" key="3">
    <source>
        <dbReference type="ARBA" id="ARBA00022643"/>
    </source>
</evidence>
<feature type="binding site" evidence="7">
    <location>
        <begin position="268"/>
        <end position="272"/>
    </location>
    <ligand>
        <name>FMN</name>
        <dbReference type="ChEBI" id="CHEBI:58210"/>
    </ligand>
</feature>
<name>A0A6I6JI05_9BACT</name>
<feature type="binding site" evidence="7">
    <location>
        <position position="213"/>
    </location>
    <ligand>
        <name>FMN</name>
        <dbReference type="ChEBI" id="CHEBI:58210"/>
    </ligand>
</feature>
<dbReference type="AlphaFoldDB" id="A0A6I6JI05"/>
<evidence type="ECO:0000259" key="8">
    <source>
        <dbReference type="PROSITE" id="PS51349"/>
    </source>
</evidence>
<dbReference type="Gene3D" id="3.20.20.70">
    <property type="entry name" value="Aldolase class I"/>
    <property type="match status" value="1"/>
</dbReference>
<reference evidence="9 10" key="1">
    <citation type="submission" date="2019-11" db="EMBL/GenBank/DDBJ databases">
        <authorList>
            <person name="Zheng R.K."/>
            <person name="Sun C.M."/>
        </authorList>
    </citation>
    <scope>NUCLEOTIDE SEQUENCE [LARGE SCALE GENOMIC DNA]</scope>
    <source>
        <strain evidence="9 10">SRB007</strain>
    </source>
</reference>
<evidence type="ECO:0000313" key="9">
    <source>
        <dbReference type="EMBL" id="QGY41841.1"/>
    </source>
</evidence>
<organism evidence="9 10">
    <name type="scientific">Pseudodesulfovibrio cashew</name>
    <dbReference type="NCBI Taxonomy" id="2678688"/>
    <lineage>
        <taxon>Bacteria</taxon>
        <taxon>Pseudomonadati</taxon>
        <taxon>Thermodesulfobacteriota</taxon>
        <taxon>Desulfovibrionia</taxon>
        <taxon>Desulfovibrionales</taxon>
        <taxon>Desulfovibrionaceae</taxon>
    </lineage>
</organism>
<dbReference type="KEGG" id="psel:GM415_17505"/>
<dbReference type="GO" id="GO:0010181">
    <property type="term" value="F:FMN binding"/>
    <property type="evidence" value="ECO:0007669"/>
    <property type="project" value="InterPro"/>
</dbReference>
<proteinExistence type="inferred from homology"/>
<dbReference type="InterPro" id="IPR013785">
    <property type="entry name" value="Aldolase_TIM"/>
</dbReference>
<keyword evidence="2 7" id="KW-0285">Flavoprotein</keyword>
<dbReference type="PANTHER" id="PTHR10578:SF107">
    <property type="entry name" value="2-HYDROXYACID OXIDASE 1"/>
    <property type="match status" value="1"/>
</dbReference>
<protein>
    <submittedName>
        <fullName evidence="9">Alpha-hydroxy-acid oxidizing protein</fullName>
    </submittedName>
</protein>
<evidence type="ECO:0000256" key="4">
    <source>
        <dbReference type="ARBA" id="ARBA00023002"/>
    </source>
</evidence>
<dbReference type="CDD" id="cd02809">
    <property type="entry name" value="alpha_hydroxyacid_oxid_FMN"/>
    <property type="match status" value="1"/>
</dbReference>
<dbReference type="InterPro" id="IPR037396">
    <property type="entry name" value="FMN_HAD"/>
</dbReference>
<accession>A0A6I6JI05</accession>
<feature type="active site" description="Proton acceptor" evidence="6">
    <location>
        <position position="237"/>
    </location>
</feature>
<gene>
    <name evidence="9" type="ORF">GM415_17505</name>
</gene>
<feature type="binding site" evidence="7">
    <location>
        <begin position="291"/>
        <end position="292"/>
    </location>
    <ligand>
        <name>FMN</name>
        <dbReference type="ChEBI" id="CHEBI:58210"/>
    </ligand>
</feature>
<feature type="binding site" evidence="7">
    <location>
        <position position="235"/>
    </location>
    <ligand>
        <name>FMN</name>
        <dbReference type="ChEBI" id="CHEBI:58210"/>
    </ligand>
</feature>
<dbReference type="EMBL" id="CP046400">
    <property type="protein sequence ID" value="QGY41841.1"/>
    <property type="molecule type" value="Genomic_DNA"/>
</dbReference>
<dbReference type="PANTHER" id="PTHR10578">
    <property type="entry name" value="S -2-HYDROXY-ACID OXIDASE-RELATED"/>
    <property type="match status" value="1"/>
</dbReference>
<evidence type="ECO:0000256" key="1">
    <source>
        <dbReference type="ARBA" id="ARBA00001917"/>
    </source>
</evidence>
<feature type="binding site" evidence="7">
    <location>
        <position position="237"/>
    </location>
    <ligand>
        <name>glyoxylate</name>
        <dbReference type="ChEBI" id="CHEBI:36655"/>
    </ligand>
</feature>
<sequence length="342" mass="35290">MKAIRDNARQKMKKFCRVCKVCDGRVCAGEIPGMGGLGTGASFKNNVSALASLHLNMRLVHDITEPKTAITLLGYELALPVLAAPIGGVAVNMDLGVSEEDYNLSVVGGCLDAGIVGCTGDGVPPVIHEAGLAALTLHHGCGIPFIKPWEGAELDEKLEKARDTGCKAIGMDIDAAGLLTLRRRGRPVAPRTSQQLADIIGKVHAWGIAFILKGLMSPRDASLAVEAGADAVVVSNHGGRALDHTPGTATVLPEVVAAVGGRIPVLADGGVRDGGDILKMLALGADCVLIGRPVSVAAVGGGREGVARYFETLGDQLRQAMVMTGTPDVRDVSPSIIHGLNG</sequence>
<keyword evidence="10" id="KW-1185">Reference proteome</keyword>
<dbReference type="InterPro" id="IPR000262">
    <property type="entry name" value="FMN-dep_DH"/>
</dbReference>
<evidence type="ECO:0000256" key="5">
    <source>
        <dbReference type="ARBA" id="ARBA00024042"/>
    </source>
</evidence>
<comment type="similarity">
    <text evidence="5">Belongs to the FMN-dependent alpha-hydroxy acid dehydrogenase family.</text>
</comment>
<evidence type="ECO:0000256" key="2">
    <source>
        <dbReference type="ARBA" id="ARBA00022630"/>
    </source>
</evidence>
<evidence type="ECO:0000313" key="10">
    <source>
        <dbReference type="Proteomes" id="UP000428328"/>
    </source>
</evidence>
<dbReference type="PROSITE" id="PS51349">
    <property type="entry name" value="FMN_HYDROXY_ACID_DH_2"/>
    <property type="match status" value="1"/>
</dbReference>
<evidence type="ECO:0000256" key="7">
    <source>
        <dbReference type="PIRSR" id="PIRSR000138-2"/>
    </source>
</evidence>
<dbReference type="GO" id="GO:0016491">
    <property type="term" value="F:oxidoreductase activity"/>
    <property type="evidence" value="ECO:0007669"/>
    <property type="project" value="UniProtKB-KW"/>
</dbReference>
<dbReference type="RefSeq" id="WP_158950476.1">
    <property type="nucleotide sequence ID" value="NZ_CP046400.1"/>
</dbReference>
<dbReference type="SUPFAM" id="SSF51395">
    <property type="entry name" value="FMN-linked oxidoreductases"/>
    <property type="match status" value="1"/>
</dbReference>